<dbReference type="Pfam" id="PF24175">
    <property type="entry name" value="SU10_adaptor"/>
    <property type="match status" value="1"/>
</dbReference>
<dbReference type="InterPro" id="IPR056209">
    <property type="entry name" value="SU10_adaptor"/>
</dbReference>
<evidence type="ECO:0000313" key="2">
    <source>
        <dbReference type="EMBL" id="CAB4214408.1"/>
    </source>
</evidence>
<gene>
    <name evidence="1" type="ORF">UFOVP1103_12</name>
    <name evidence="2" type="ORF">UFOVP1464_38</name>
    <name evidence="3" type="ORF">UFOVP1553_24</name>
</gene>
<name>A0A6J5SKR7_9CAUD</name>
<proteinExistence type="predicted"/>
<reference evidence="2" key="1">
    <citation type="submission" date="2020-05" db="EMBL/GenBank/DDBJ databases">
        <authorList>
            <person name="Chiriac C."/>
            <person name="Salcher M."/>
            <person name="Ghai R."/>
            <person name="Kavagutti S V."/>
        </authorList>
    </citation>
    <scope>NUCLEOTIDE SEQUENCE</scope>
</reference>
<sequence>MSTFLELTNDVLARLRESSVTSVVNTDYSIMIGKFVNDGKVRVENAWNWEAMRTTITLPTIASTSNYVVTGSGTRQKTISINDTTSKVRLHNRAIQWILDQQQLTTVQTAHPVYYSWYGNNGTDSKIEIFPTPDGVYSLKLNMYVPQVLLTADADIVVVPTDPIVAYAYARALAERGEDGGLASSEAMAVYQNTLSDYIALDGMRSNENTTWVAV</sequence>
<organism evidence="2">
    <name type="scientific">uncultured Caudovirales phage</name>
    <dbReference type="NCBI Taxonomy" id="2100421"/>
    <lineage>
        <taxon>Viruses</taxon>
        <taxon>Duplodnaviria</taxon>
        <taxon>Heunggongvirae</taxon>
        <taxon>Uroviricota</taxon>
        <taxon>Caudoviricetes</taxon>
        <taxon>Peduoviridae</taxon>
        <taxon>Maltschvirus</taxon>
        <taxon>Maltschvirus maltsch</taxon>
    </lineage>
</organism>
<dbReference type="EMBL" id="LR797402">
    <property type="protein sequence ID" value="CAB4214408.1"/>
    <property type="molecule type" value="Genomic_DNA"/>
</dbReference>
<evidence type="ECO:0000313" key="3">
    <source>
        <dbReference type="EMBL" id="CAB5229334.1"/>
    </source>
</evidence>
<accession>A0A6J5SKR7</accession>
<dbReference type="EMBL" id="LR797046">
    <property type="protein sequence ID" value="CAB4183475.1"/>
    <property type="molecule type" value="Genomic_DNA"/>
</dbReference>
<dbReference type="EMBL" id="LR798402">
    <property type="protein sequence ID" value="CAB5229334.1"/>
    <property type="molecule type" value="Genomic_DNA"/>
</dbReference>
<evidence type="ECO:0000313" key="1">
    <source>
        <dbReference type="EMBL" id="CAB4183475.1"/>
    </source>
</evidence>
<protein>
    <submittedName>
        <fullName evidence="2">Uncharacterized protein</fullName>
    </submittedName>
</protein>